<evidence type="ECO:0000256" key="1">
    <source>
        <dbReference type="ARBA" id="ARBA00004498"/>
    </source>
</evidence>
<dbReference type="GO" id="GO:0030182">
    <property type="term" value="P:neuron differentiation"/>
    <property type="evidence" value="ECO:0007669"/>
    <property type="project" value="TreeGrafter"/>
</dbReference>
<sequence length="223" mass="26011">MGGKLKSERTRRQMYRLQEATKGMAPDTRGTASSAATVRLARKRLIDRFESCNRFFHQLRMVRLHNIAVGRTRVKTKMECQCSTPFGSCFAKKCDNKVISLEKIAANLFQSFVRSERQNSTNEQKIQNNQRCRRNSLDRSVRRSELPPLWYLDETPSHCQLPEEHRWKGERCMGPTHCSQVCCRGFTTRTDYRLQTCAPCRIRRCCHIACSRCLNATLQYYCI</sequence>
<evidence type="ECO:0000256" key="2">
    <source>
        <dbReference type="ARBA" id="ARBA00005683"/>
    </source>
</evidence>
<dbReference type="PANTHER" id="PTHR12027">
    <property type="entry name" value="WNT RELATED"/>
    <property type="match status" value="1"/>
</dbReference>
<dbReference type="GO" id="GO:0060070">
    <property type="term" value="P:canonical Wnt signaling pathway"/>
    <property type="evidence" value="ECO:0007669"/>
    <property type="project" value="TreeGrafter"/>
</dbReference>
<protein>
    <recommendedName>
        <fullName evidence="8">Protein Wnt</fullName>
    </recommendedName>
</protein>
<keyword evidence="7" id="KW-1015">Disulfide bond</keyword>
<keyword evidence="4" id="KW-0964">Secreted</keyword>
<evidence type="ECO:0000256" key="8">
    <source>
        <dbReference type="RuleBase" id="RU003500"/>
    </source>
</evidence>
<evidence type="ECO:0000256" key="7">
    <source>
        <dbReference type="ARBA" id="ARBA00023157"/>
    </source>
</evidence>
<comment type="similarity">
    <text evidence="2 8">Belongs to the Wnt family.</text>
</comment>
<organism evidence="9 10">
    <name type="scientific">Plectus sambesii</name>
    <dbReference type="NCBI Taxonomy" id="2011161"/>
    <lineage>
        <taxon>Eukaryota</taxon>
        <taxon>Metazoa</taxon>
        <taxon>Ecdysozoa</taxon>
        <taxon>Nematoda</taxon>
        <taxon>Chromadorea</taxon>
        <taxon>Plectida</taxon>
        <taxon>Plectina</taxon>
        <taxon>Plectoidea</taxon>
        <taxon>Plectidae</taxon>
        <taxon>Plectus</taxon>
    </lineage>
</organism>
<dbReference type="GO" id="GO:0005125">
    <property type="term" value="F:cytokine activity"/>
    <property type="evidence" value="ECO:0007669"/>
    <property type="project" value="TreeGrafter"/>
</dbReference>
<comment type="function">
    <text evidence="8">Ligand for members of the frizzled family of seven transmembrane receptors.</text>
</comment>
<dbReference type="Proteomes" id="UP000887566">
    <property type="component" value="Unplaced"/>
</dbReference>
<dbReference type="GO" id="GO:0005109">
    <property type="term" value="F:frizzled binding"/>
    <property type="evidence" value="ECO:0007669"/>
    <property type="project" value="TreeGrafter"/>
</dbReference>
<evidence type="ECO:0000313" key="10">
    <source>
        <dbReference type="WBParaSite" id="PSAMB.scaffold391size53556.g5430.t1"/>
    </source>
</evidence>
<name>A0A914WE94_9BILA</name>
<dbReference type="Pfam" id="PF00110">
    <property type="entry name" value="wnt"/>
    <property type="match status" value="1"/>
</dbReference>
<dbReference type="AlphaFoldDB" id="A0A914WE94"/>
<dbReference type="SMART" id="SM00097">
    <property type="entry name" value="WNT1"/>
    <property type="match status" value="1"/>
</dbReference>
<keyword evidence="3 8" id="KW-0217">Developmental protein</keyword>
<dbReference type="GO" id="GO:0045165">
    <property type="term" value="P:cell fate commitment"/>
    <property type="evidence" value="ECO:0007669"/>
    <property type="project" value="TreeGrafter"/>
</dbReference>
<evidence type="ECO:0000313" key="9">
    <source>
        <dbReference type="Proteomes" id="UP000887566"/>
    </source>
</evidence>
<keyword evidence="5" id="KW-0272">Extracellular matrix</keyword>
<evidence type="ECO:0000256" key="3">
    <source>
        <dbReference type="ARBA" id="ARBA00022473"/>
    </source>
</evidence>
<evidence type="ECO:0000256" key="6">
    <source>
        <dbReference type="ARBA" id="ARBA00022687"/>
    </source>
</evidence>
<evidence type="ECO:0000256" key="5">
    <source>
        <dbReference type="ARBA" id="ARBA00022530"/>
    </source>
</evidence>
<accession>A0A914WE94</accession>
<dbReference type="GO" id="GO:0005615">
    <property type="term" value="C:extracellular space"/>
    <property type="evidence" value="ECO:0007669"/>
    <property type="project" value="TreeGrafter"/>
</dbReference>
<dbReference type="WBParaSite" id="PSAMB.scaffold391size53556.g5430.t1">
    <property type="protein sequence ID" value="PSAMB.scaffold391size53556.g5430.t1"/>
    <property type="gene ID" value="PSAMB.scaffold391size53556.g5430"/>
</dbReference>
<keyword evidence="6 8" id="KW-0879">Wnt signaling pathway</keyword>
<dbReference type="InterPro" id="IPR005817">
    <property type="entry name" value="Wnt"/>
</dbReference>
<reference evidence="10" key="1">
    <citation type="submission" date="2022-11" db="UniProtKB">
        <authorList>
            <consortium name="WormBaseParasite"/>
        </authorList>
    </citation>
    <scope>IDENTIFICATION</scope>
</reference>
<comment type="subcellular location">
    <subcellularLocation>
        <location evidence="1 8">Secreted</location>
        <location evidence="1 8">Extracellular space</location>
        <location evidence="1 8">Extracellular matrix</location>
    </subcellularLocation>
</comment>
<keyword evidence="9" id="KW-1185">Reference proteome</keyword>
<proteinExistence type="inferred from homology"/>
<evidence type="ECO:0000256" key="4">
    <source>
        <dbReference type="ARBA" id="ARBA00022525"/>
    </source>
</evidence>